<name>A0A8X6WLZ8_9ARAC</name>
<dbReference type="EMBL" id="BMAV01000291">
    <property type="protein sequence ID" value="GFY37430.1"/>
    <property type="molecule type" value="Genomic_DNA"/>
</dbReference>
<accession>A0A8X6WLZ8</accession>
<gene>
    <name evidence="2" type="ORF">TNIN_209591</name>
</gene>
<organism evidence="2 3">
    <name type="scientific">Trichonephila inaurata madagascariensis</name>
    <dbReference type="NCBI Taxonomy" id="2747483"/>
    <lineage>
        <taxon>Eukaryota</taxon>
        <taxon>Metazoa</taxon>
        <taxon>Ecdysozoa</taxon>
        <taxon>Arthropoda</taxon>
        <taxon>Chelicerata</taxon>
        <taxon>Arachnida</taxon>
        <taxon>Araneae</taxon>
        <taxon>Araneomorphae</taxon>
        <taxon>Entelegynae</taxon>
        <taxon>Araneoidea</taxon>
        <taxon>Nephilidae</taxon>
        <taxon>Trichonephila</taxon>
        <taxon>Trichonephila inaurata</taxon>
    </lineage>
</organism>
<feature type="compositionally biased region" description="Basic and acidic residues" evidence="1">
    <location>
        <begin position="13"/>
        <end position="22"/>
    </location>
</feature>
<proteinExistence type="predicted"/>
<dbReference type="Proteomes" id="UP000886998">
    <property type="component" value="Unassembled WGS sequence"/>
</dbReference>
<sequence length="94" mass="10867">MNNQRVSRQNRRSSLESKEDQKARKALLQAQNEVYEEEGLLHGSGIADLLVSILHVNFLGFLVSENLFFKRVYLEMTFFIFACSLTQKVQSRSL</sequence>
<protein>
    <submittedName>
        <fullName evidence="2">Uncharacterized protein</fullName>
    </submittedName>
</protein>
<feature type="region of interest" description="Disordered" evidence="1">
    <location>
        <begin position="1"/>
        <end position="22"/>
    </location>
</feature>
<reference evidence="2" key="1">
    <citation type="submission" date="2020-08" db="EMBL/GenBank/DDBJ databases">
        <title>Multicomponent nature underlies the extraordinary mechanical properties of spider dragline silk.</title>
        <authorList>
            <person name="Kono N."/>
            <person name="Nakamura H."/>
            <person name="Mori M."/>
            <person name="Yoshida Y."/>
            <person name="Ohtoshi R."/>
            <person name="Malay A.D."/>
            <person name="Moran D.A.P."/>
            <person name="Tomita M."/>
            <person name="Numata K."/>
            <person name="Arakawa K."/>
        </authorList>
    </citation>
    <scope>NUCLEOTIDE SEQUENCE</scope>
</reference>
<dbReference type="AlphaFoldDB" id="A0A8X6WLZ8"/>
<keyword evidence="3" id="KW-1185">Reference proteome</keyword>
<evidence type="ECO:0000313" key="2">
    <source>
        <dbReference type="EMBL" id="GFY37430.1"/>
    </source>
</evidence>
<evidence type="ECO:0000256" key="1">
    <source>
        <dbReference type="SAM" id="MobiDB-lite"/>
    </source>
</evidence>
<comment type="caution">
    <text evidence="2">The sequence shown here is derived from an EMBL/GenBank/DDBJ whole genome shotgun (WGS) entry which is preliminary data.</text>
</comment>
<evidence type="ECO:0000313" key="3">
    <source>
        <dbReference type="Proteomes" id="UP000886998"/>
    </source>
</evidence>